<dbReference type="AlphaFoldDB" id="A0A5A7R788"/>
<dbReference type="InterPro" id="IPR002182">
    <property type="entry name" value="NB-ARC"/>
</dbReference>
<evidence type="ECO:0000313" key="5">
    <source>
        <dbReference type="Proteomes" id="UP000325081"/>
    </source>
</evidence>
<dbReference type="Pfam" id="PF00931">
    <property type="entry name" value="NB-ARC"/>
    <property type="match status" value="1"/>
</dbReference>
<dbReference type="InterPro" id="IPR027417">
    <property type="entry name" value="P-loop_NTPase"/>
</dbReference>
<dbReference type="SUPFAM" id="SSF52540">
    <property type="entry name" value="P-loop containing nucleoside triphosphate hydrolases"/>
    <property type="match status" value="1"/>
</dbReference>
<keyword evidence="5" id="KW-1185">Reference proteome</keyword>
<dbReference type="Proteomes" id="UP000325081">
    <property type="component" value="Unassembled WGS sequence"/>
</dbReference>
<feature type="domain" description="NB-ARC" evidence="3">
    <location>
        <begin position="1"/>
        <end position="67"/>
    </location>
</feature>
<dbReference type="FunFam" id="1.10.8.430:FF:000003">
    <property type="entry name" value="Probable disease resistance protein At5g66910"/>
    <property type="match status" value="1"/>
</dbReference>
<dbReference type="InterPro" id="IPR042197">
    <property type="entry name" value="Apaf_helical"/>
</dbReference>
<evidence type="ECO:0000256" key="1">
    <source>
        <dbReference type="ARBA" id="ARBA00022614"/>
    </source>
</evidence>
<comment type="caution">
    <text evidence="4">The sequence shown here is derived from an EMBL/GenBank/DDBJ whole genome shotgun (WGS) entry which is preliminary data.</text>
</comment>
<dbReference type="GO" id="GO:0006952">
    <property type="term" value="P:defense response"/>
    <property type="evidence" value="ECO:0007669"/>
    <property type="project" value="UniProtKB-KW"/>
</dbReference>
<reference evidence="5" key="1">
    <citation type="journal article" date="2019" name="Curr. Biol.">
        <title>Genome Sequence of Striga asiatica Provides Insight into the Evolution of Plant Parasitism.</title>
        <authorList>
            <person name="Yoshida S."/>
            <person name="Kim S."/>
            <person name="Wafula E.K."/>
            <person name="Tanskanen J."/>
            <person name="Kim Y.M."/>
            <person name="Honaas L."/>
            <person name="Yang Z."/>
            <person name="Spallek T."/>
            <person name="Conn C.E."/>
            <person name="Ichihashi Y."/>
            <person name="Cheong K."/>
            <person name="Cui S."/>
            <person name="Der J.P."/>
            <person name="Gundlach H."/>
            <person name="Jiao Y."/>
            <person name="Hori C."/>
            <person name="Ishida J.K."/>
            <person name="Kasahara H."/>
            <person name="Kiba T."/>
            <person name="Kim M.S."/>
            <person name="Koo N."/>
            <person name="Laohavisit A."/>
            <person name="Lee Y.H."/>
            <person name="Lumba S."/>
            <person name="McCourt P."/>
            <person name="Mortimer J.C."/>
            <person name="Mutuku J.M."/>
            <person name="Nomura T."/>
            <person name="Sasaki-Sekimoto Y."/>
            <person name="Seto Y."/>
            <person name="Wang Y."/>
            <person name="Wakatake T."/>
            <person name="Sakakibara H."/>
            <person name="Demura T."/>
            <person name="Yamaguchi S."/>
            <person name="Yoneyama K."/>
            <person name="Manabe R.I."/>
            <person name="Nelson D.C."/>
            <person name="Schulman A.H."/>
            <person name="Timko M.P."/>
            <person name="dePamphilis C.W."/>
            <person name="Choi D."/>
            <person name="Shirasu K."/>
        </authorList>
    </citation>
    <scope>NUCLEOTIDE SEQUENCE [LARGE SCALE GENOMIC DNA]</scope>
    <source>
        <strain evidence="5">cv. UVA1</strain>
    </source>
</reference>
<evidence type="ECO:0000313" key="4">
    <source>
        <dbReference type="EMBL" id="GER53555.1"/>
    </source>
</evidence>
<dbReference type="GO" id="GO:0043531">
    <property type="term" value="F:ADP binding"/>
    <property type="evidence" value="ECO:0007669"/>
    <property type="project" value="InterPro"/>
</dbReference>
<evidence type="ECO:0000256" key="2">
    <source>
        <dbReference type="ARBA" id="ARBA00022821"/>
    </source>
</evidence>
<name>A0A5A7R788_STRAF</name>
<organism evidence="4 5">
    <name type="scientific">Striga asiatica</name>
    <name type="common">Asiatic witchweed</name>
    <name type="synonym">Buchnera asiatica</name>
    <dbReference type="NCBI Taxonomy" id="4170"/>
    <lineage>
        <taxon>Eukaryota</taxon>
        <taxon>Viridiplantae</taxon>
        <taxon>Streptophyta</taxon>
        <taxon>Embryophyta</taxon>
        <taxon>Tracheophyta</taxon>
        <taxon>Spermatophyta</taxon>
        <taxon>Magnoliopsida</taxon>
        <taxon>eudicotyledons</taxon>
        <taxon>Gunneridae</taxon>
        <taxon>Pentapetalae</taxon>
        <taxon>asterids</taxon>
        <taxon>lamiids</taxon>
        <taxon>Lamiales</taxon>
        <taxon>Orobanchaceae</taxon>
        <taxon>Buchnereae</taxon>
        <taxon>Striga</taxon>
    </lineage>
</organism>
<evidence type="ECO:0000259" key="3">
    <source>
        <dbReference type="Pfam" id="PF00931"/>
    </source>
</evidence>
<keyword evidence="2" id="KW-0611">Plant defense</keyword>
<dbReference type="PANTHER" id="PTHR36766:SF44">
    <property type="entry name" value="NBS-CODING RESISTANCE GENE ANALOG"/>
    <property type="match status" value="1"/>
</dbReference>
<accession>A0A5A7R788</accession>
<sequence>MDDIWDTDAWDRVKPFFPDNNNGSRVLITTRLLTVALQLDGPDYIQMSFLNPEKSWKLLRRCVFREQGCPPELEEIREDIARNCRGLPLSIVVIGGLLAKSERTRENWQHVAENLSSIVNLEDDERCFRILQLSYNQLPCT</sequence>
<dbReference type="Gene3D" id="1.10.8.430">
    <property type="entry name" value="Helical domain of apoptotic protease-activating factors"/>
    <property type="match status" value="1"/>
</dbReference>
<proteinExistence type="predicted"/>
<keyword evidence="1" id="KW-0433">Leucine-rich repeat</keyword>
<protein>
    <submittedName>
        <fullName evidence="4">Disease resistance protein RX5</fullName>
    </submittedName>
</protein>
<dbReference type="Gene3D" id="3.40.50.300">
    <property type="entry name" value="P-loop containing nucleotide triphosphate hydrolases"/>
    <property type="match status" value="1"/>
</dbReference>
<dbReference type="OrthoDB" id="1749650at2759"/>
<dbReference type="EMBL" id="BKCP01010626">
    <property type="protein sequence ID" value="GER53555.1"/>
    <property type="molecule type" value="Genomic_DNA"/>
</dbReference>
<dbReference type="PANTHER" id="PTHR36766">
    <property type="entry name" value="PLANT BROAD-SPECTRUM MILDEW RESISTANCE PROTEIN RPW8"/>
    <property type="match status" value="1"/>
</dbReference>
<gene>
    <name evidence="4" type="ORF">STAS_31090</name>
</gene>